<accession>A0AAD2CZ45</accession>
<gene>
    <name evidence="3" type="ORF">ECRASSUSDP1_LOCUS15820</name>
</gene>
<evidence type="ECO:0000313" key="4">
    <source>
        <dbReference type="Proteomes" id="UP001295684"/>
    </source>
</evidence>
<evidence type="ECO:0000313" key="3">
    <source>
        <dbReference type="EMBL" id="CAI2374467.1"/>
    </source>
</evidence>
<feature type="coiled-coil region" evidence="1">
    <location>
        <begin position="15"/>
        <end position="52"/>
    </location>
</feature>
<evidence type="ECO:0000256" key="2">
    <source>
        <dbReference type="SAM" id="MobiDB-lite"/>
    </source>
</evidence>
<reference evidence="3" key="1">
    <citation type="submission" date="2023-07" db="EMBL/GenBank/DDBJ databases">
        <authorList>
            <consortium name="AG Swart"/>
            <person name="Singh M."/>
            <person name="Singh A."/>
            <person name="Seah K."/>
            <person name="Emmerich C."/>
        </authorList>
    </citation>
    <scope>NUCLEOTIDE SEQUENCE</scope>
    <source>
        <strain evidence="3">DP1</strain>
    </source>
</reference>
<keyword evidence="1" id="KW-0175">Coiled coil</keyword>
<feature type="region of interest" description="Disordered" evidence="2">
    <location>
        <begin position="745"/>
        <end position="765"/>
    </location>
</feature>
<proteinExistence type="predicted"/>
<comment type="caution">
    <text evidence="3">The sequence shown here is derived from an EMBL/GenBank/DDBJ whole genome shotgun (WGS) entry which is preliminary data.</text>
</comment>
<keyword evidence="4" id="KW-1185">Reference proteome</keyword>
<organism evidence="3 4">
    <name type="scientific">Euplotes crassus</name>
    <dbReference type="NCBI Taxonomy" id="5936"/>
    <lineage>
        <taxon>Eukaryota</taxon>
        <taxon>Sar</taxon>
        <taxon>Alveolata</taxon>
        <taxon>Ciliophora</taxon>
        <taxon>Intramacronucleata</taxon>
        <taxon>Spirotrichea</taxon>
        <taxon>Hypotrichia</taxon>
        <taxon>Euplotida</taxon>
        <taxon>Euplotidae</taxon>
        <taxon>Moneuplotes</taxon>
    </lineage>
</organism>
<dbReference type="Proteomes" id="UP001295684">
    <property type="component" value="Unassembled WGS sequence"/>
</dbReference>
<dbReference type="AlphaFoldDB" id="A0AAD2CZ45"/>
<name>A0AAD2CZ45_EUPCR</name>
<protein>
    <submittedName>
        <fullName evidence="3">Uncharacterized protein</fullName>
    </submittedName>
</protein>
<sequence length="765" mass="88311">MGGFLKKIDIVKASNKEMRNKQVDLSTRIDLLRENINQIRQQKDQENELTEKKIIEEKKTQDRIMNNILELQVIKERMANFHAELNFVKKTQKNAEKANEECQKFLSTLKWDIMESVIEVKDDLSKKITYCRKDIDQNYQIINTQKSLMNASKDLLQKYDLTITEINYKIKQLDKKYTDLKAANTPKSFLSTLNTLNSELQLLKSLQHSSQPLLPDMRIKDIYKYTGPMLSCSNIDTEFVRDEIKKQEMQQRKVLLDYLKGILRTGSLRGGSSFKSKQSINFKNKENKLRKLKSTFSAQDTVKEDRKYFSQNSYLGDEFENTKNQYDQFEVSTVKKMKKTTPKINEKHEYIKRETAMSRTPINTSKKFIFPVVEQLDPASQKSIKSDPDKLNEISQTVEKFLGENTGSITSVDMTEELDARIGQALTSKISDLEPRLIKLEEMVERTWDVYEDMIALEKRLSEKAQIYDKVFDRLQEGAKEMDMKVQEIDQRVSMVKDTSEGNHKKLTAMVGRLGKEVQEMQESVGKIEVDMKLKQKQLKSHSEILEILIEDSKLQILMCESDSKDRNNIGLYGVEQSSKAKPKTSTAVSPIKLDKNCASCNQNPLLLTKTFKLACLLYQESKIQHKGNSYSVQQFLTYRLQNLTSLKPPPQKVKINITKKRPTSPIPSKIPKIPRLPLSPSHKIAHNQSTSPAPQRTLFSNELLTLFSPNTTYNQALLSPPRSPVQFKPTVPYLRINRAVRPAHRHAQSLYEQKGKNQVKHKGH</sequence>
<evidence type="ECO:0000256" key="1">
    <source>
        <dbReference type="SAM" id="Coils"/>
    </source>
</evidence>
<dbReference type="EMBL" id="CAMPGE010015872">
    <property type="protein sequence ID" value="CAI2374467.1"/>
    <property type="molecule type" value="Genomic_DNA"/>
</dbReference>